<proteinExistence type="inferred from homology"/>
<evidence type="ECO:0000259" key="5">
    <source>
        <dbReference type="SMART" id="SM00829"/>
    </source>
</evidence>
<dbReference type="CDD" id="cd08275">
    <property type="entry name" value="MDR3"/>
    <property type="match status" value="1"/>
</dbReference>
<reference evidence="6" key="1">
    <citation type="submission" date="2021-01" db="UniProtKB">
        <authorList>
            <consortium name="EnsemblMetazoa"/>
        </authorList>
    </citation>
    <scope>IDENTIFICATION</scope>
</reference>
<dbReference type="EnsemblMetazoa" id="CLYHEMT005207.1">
    <property type="protein sequence ID" value="CLYHEMP005207.1"/>
    <property type="gene ID" value="CLYHEMG005207"/>
</dbReference>
<dbReference type="SUPFAM" id="SSF50129">
    <property type="entry name" value="GroES-like"/>
    <property type="match status" value="1"/>
</dbReference>
<dbReference type="SMART" id="SM00829">
    <property type="entry name" value="PKS_ER"/>
    <property type="match status" value="1"/>
</dbReference>
<dbReference type="RefSeq" id="XP_066930626.1">
    <property type="nucleotide sequence ID" value="XM_067074525.1"/>
</dbReference>
<evidence type="ECO:0000256" key="2">
    <source>
        <dbReference type="ARBA" id="ARBA00022857"/>
    </source>
</evidence>
<evidence type="ECO:0000313" key="7">
    <source>
        <dbReference type="Proteomes" id="UP000594262"/>
    </source>
</evidence>
<dbReference type="GeneID" id="136818167"/>
<dbReference type="SUPFAM" id="SSF51735">
    <property type="entry name" value="NAD(P)-binding Rossmann-fold domains"/>
    <property type="match status" value="1"/>
</dbReference>
<dbReference type="PANTHER" id="PTHR48106:SF13">
    <property type="entry name" value="QUINONE OXIDOREDUCTASE-RELATED"/>
    <property type="match status" value="1"/>
</dbReference>
<dbReference type="Gene3D" id="3.90.180.10">
    <property type="entry name" value="Medium-chain alcohol dehydrogenases, catalytic domain"/>
    <property type="match status" value="1"/>
</dbReference>
<dbReference type="PANTHER" id="PTHR48106">
    <property type="entry name" value="QUINONE OXIDOREDUCTASE PIG3-RELATED"/>
    <property type="match status" value="1"/>
</dbReference>
<dbReference type="Gene3D" id="3.40.50.720">
    <property type="entry name" value="NAD(P)-binding Rossmann-like Domain"/>
    <property type="match status" value="1"/>
</dbReference>
<dbReference type="GO" id="GO:0070402">
    <property type="term" value="F:NADPH binding"/>
    <property type="evidence" value="ECO:0007669"/>
    <property type="project" value="TreeGrafter"/>
</dbReference>
<dbReference type="Pfam" id="PF00107">
    <property type="entry name" value="ADH_zinc_N"/>
    <property type="match status" value="1"/>
</dbReference>
<name>A0A7M5UVP5_9CNID</name>
<dbReference type="InterPro" id="IPR011032">
    <property type="entry name" value="GroES-like_sf"/>
</dbReference>
<dbReference type="InterPro" id="IPR013149">
    <property type="entry name" value="ADH-like_C"/>
</dbReference>
<dbReference type="InterPro" id="IPR013154">
    <property type="entry name" value="ADH-like_N"/>
</dbReference>
<feature type="domain" description="Enoyl reductase (ER)" evidence="5">
    <location>
        <begin position="26"/>
        <end position="359"/>
    </location>
</feature>
<evidence type="ECO:0000256" key="4">
    <source>
        <dbReference type="SAM" id="MobiDB-lite"/>
    </source>
</evidence>
<dbReference type="PROSITE" id="PS01162">
    <property type="entry name" value="QOR_ZETA_CRYSTAL"/>
    <property type="match status" value="1"/>
</dbReference>
<accession>A0A7M5UVP5</accession>
<dbReference type="GO" id="GO:0003960">
    <property type="term" value="F:quinone reductase (NADPH) activity"/>
    <property type="evidence" value="ECO:0007669"/>
    <property type="project" value="TreeGrafter"/>
</dbReference>
<evidence type="ECO:0000256" key="3">
    <source>
        <dbReference type="ARBA" id="ARBA00023002"/>
    </source>
</evidence>
<protein>
    <recommendedName>
        <fullName evidence="5">Enoyl reductase (ER) domain-containing protein</fullName>
    </recommendedName>
</protein>
<dbReference type="InterPro" id="IPR002364">
    <property type="entry name" value="Quin_OxRdtase/zeta-crystal_CS"/>
</dbReference>
<comment type="similarity">
    <text evidence="1">Belongs to the zinc-containing alcohol dehydrogenase family. Quinone oxidoreductase subfamily.</text>
</comment>
<keyword evidence="2" id="KW-0521">NADP</keyword>
<dbReference type="GO" id="GO:0005829">
    <property type="term" value="C:cytosol"/>
    <property type="evidence" value="ECO:0007669"/>
    <property type="project" value="TreeGrafter"/>
</dbReference>
<dbReference type="GO" id="GO:0035925">
    <property type="term" value="F:mRNA 3'-UTR AU-rich region binding"/>
    <property type="evidence" value="ECO:0007669"/>
    <property type="project" value="TreeGrafter"/>
</dbReference>
<dbReference type="InterPro" id="IPR036291">
    <property type="entry name" value="NAD(P)-bd_dom_sf"/>
</dbReference>
<organism evidence="6 7">
    <name type="scientific">Clytia hemisphaerica</name>
    <dbReference type="NCBI Taxonomy" id="252671"/>
    <lineage>
        <taxon>Eukaryota</taxon>
        <taxon>Metazoa</taxon>
        <taxon>Cnidaria</taxon>
        <taxon>Hydrozoa</taxon>
        <taxon>Hydroidolina</taxon>
        <taxon>Leptothecata</taxon>
        <taxon>Obeliida</taxon>
        <taxon>Clytiidae</taxon>
        <taxon>Clytia</taxon>
    </lineage>
</organism>
<dbReference type="Proteomes" id="UP000594262">
    <property type="component" value="Unplaced"/>
</dbReference>
<keyword evidence="7" id="KW-1185">Reference proteome</keyword>
<evidence type="ECO:0000256" key="1">
    <source>
        <dbReference type="ARBA" id="ARBA00010371"/>
    </source>
</evidence>
<dbReference type="InterPro" id="IPR020843">
    <property type="entry name" value="ER"/>
</dbReference>
<dbReference type="Pfam" id="PF08240">
    <property type="entry name" value="ADH_N"/>
    <property type="match status" value="1"/>
</dbReference>
<feature type="region of interest" description="Disordered" evidence="4">
    <location>
        <begin position="372"/>
        <end position="391"/>
    </location>
</feature>
<sequence length="391" mass="42761">MIKISTAGGYDQLVYTDLPECNYTEGANIGIEKIDSSDCVVVATHACGVNYADCIIRWGLYKSAKDLVGWPITPGFEFSGTITHVGENVTDYKIGDKVAGVSLFGSYSKRIQVPAYQIRHVPENISMSEAAGFLTVGLTAHYAIFELCKLRKGDYVLVHSAAGGVGSMLVQMLKNKIGCHVVGVVGQTHKVEMAKQLGCDDVIDKSTQDLWSTAADLTVNGYKAIFDANGVETLQQSYNNLARGGRLVTYGYATMMPKSSEVSSGAIKTTDWMKLLWKYKTTPTFNPLDMTSENKSVMAFNLSYMFNEKELLKELFTGLFQWISDGSLKVAKVTEFLMSDAGGAHRALESGSTVGKLVLLTEGDKPIQEMEVEENKNEGKNHVESDETKLL</sequence>
<dbReference type="OrthoDB" id="203908at2759"/>
<dbReference type="AlphaFoldDB" id="A0A7M5UVP5"/>
<dbReference type="GO" id="GO:0008270">
    <property type="term" value="F:zinc ion binding"/>
    <property type="evidence" value="ECO:0007669"/>
    <property type="project" value="InterPro"/>
</dbReference>
<evidence type="ECO:0000313" key="6">
    <source>
        <dbReference type="EnsemblMetazoa" id="CLYHEMP005207.1"/>
    </source>
</evidence>
<keyword evidence="3" id="KW-0560">Oxidoreductase</keyword>